<sequence length="35" mass="4007">MTDVSLVRKQWIGSGLMVCKKAPKNLFFNGSIWHN</sequence>
<keyword evidence="2" id="KW-1185">Reference proteome</keyword>
<evidence type="ECO:0000313" key="1">
    <source>
        <dbReference type="EMBL" id="EAR12946.1"/>
    </source>
</evidence>
<evidence type="ECO:0000313" key="2">
    <source>
        <dbReference type="Proteomes" id="UP000003053"/>
    </source>
</evidence>
<protein>
    <submittedName>
        <fullName evidence="1">Uncharacterized protein</fullName>
    </submittedName>
</protein>
<dbReference type="AlphaFoldDB" id="A4C0K3"/>
<dbReference type="EMBL" id="AAOG01000002">
    <property type="protein sequence ID" value="EAR12946.1"/>
    <property type="molecule type" value="Genomic_DNA"/>
</dbReference>
<accession>A4C0K3</accession>
<proteinExistence type="predicted"/>
<dbReference type="Proteomes" id="UP000003053">
    <property type="component" value="Unassembled WGS sequence"/>
</dbReference>
<reference evidence="1 2" key="1">
    <citation type="submission" date="2006-02" db="EMBL/GenBank/DDBJ databases">
        <authorList>
            <person name="Murray A."/>
            <person name="Staley J."/>
            <person name="Ferriera S."/>
            <person name="Johnson J."/>
            <person name="Kravitz S."/>
            <person name="Halpern A."/>
            <person name="Remington K."/>
            <person name="Beeson K."/>
            <person name="Tran B."/>
            <person name="Rogers Y.-H."/>
            <person name="Friedman R."/>
            <person name="Venter J.C."/>
        </authorList>
    </citation>
    <scope>NUCLEOTIDE SEQUENCE [LARGE SCALE GENOMIC DNA]</scope>
    <source>
        <strain evidence="1 2">23-P</strain>
    </source>
</reference>
<organism evidence="1 2">
    <name type="scientific">Polaribacter irgensii 23-P</name>
    <dbReference type="NCBI Taxonomy" id="313594"/>
    <lineage>
        <taxon>Bacteria</taxon>
        <taxon>Pseudomonadati</taxon>
        <taxon>Bacteroidota</taxon>
        <taxon>Flavobacteriia</taxon>
        <taxon>Flavobacteriales</taxon>
        <taxon>Flavobacteriaceae</taxon>
    </lineage>
</organism>
<comment type="caution">
    <text evidence="1">The sequence shown here is derived from an EMBL/GenBank/DDBJ whole genome shotgun (WGS) entry which is preliminary data.</text>
</comment>
<gene>
    <name evidence="1" type="ORF">PI23P_09970</name>
</gene>
<dbReference type="HOGENOM" id="CLU_3366475_0_0_10"/>
<name>A4C0K3_9FLAO</name>